<dbReference type="PROSITE" id="PS00651">
    <property type="entry name" value="RIBOSOMAL_L9"/>
    <property type="match status" value="1"/>
</dbReference>
<dbReference type="NCBIfam" id="TIGR00158">
    <property type="entry name" value="L9"/>
    <property type="match status" value="1"/>
</dbReference>
<keyword evidence="5 7" id="KW-0687">Ribonucleoprotein</keyword>
<feature type="domain" description="Ribosomal protein L9" evidence="8">
    <location>
        <begin position="13"/>
        <end position="40"/>
    </location>
</feature>
<evidence type="ECO:0000256" key="7">
    <source>
        <dbReference type="HAMAP-Rule" id="MF_00503"/>
    </source>
</evidence>
<accession>A0ABW1X3D4</accession>
<dbReference type="Gene3D" id="3.10.430.100">
    <property type="entry name" value="Ribosomal protein L9, C-terminal domain"/>
    <property type="match status" value="1"/>
</dbReference>
<sequence length="149" mass="15623">MKLILTAPVDKLGVAGDIVEVKDGYGRNFLLPAGKAIRWSRGTEKQVEGIQRARDAKAVRGLEHAQELRSQLEGLAVELAARAGDEGKLFGAVTPADIAVAIKKAGGPAVDKRAVSIAKPIKTTGSHNVAVKLHDAVNVHLPVNVVAAK</sequence>
<protein>
    <recommendedName>
        <fullName evidence="6 7">Large ribosomal subunit protein bL9</fullName>
    </recommendedName>
</protein>
<comment type="function">
    <text evidence="7">Binds to the 23S rRNA.</text>
</comment>
<evidence type="ECO:0000256" key="1">
    <source>
        <dbReference type="ARBA" id="ARBA00010605"/>
    </source>
</evidence>
<comment type="caution">
    <text evidence="9">The sequence shown here is derived from an EMBL/GenBank/DDBJ whole genome shotgun (WGS) entry which is preliminary data.</text>
</comment>
<dbReference type="InterPro" id="IPR036935">
    <property type="entry name" value="Ribosomal_bL9_N_sf"/>
</dbReference>
<gene>
    <name evidence="7 9" type="primary">rplI</name>
    <name evidence="9" type="ORF">ACFP57_06865</name>
</gene>
<dbReference type="RefSeq" id="WP_343884304.1">
    <property type="nucleotide sequence ID" value="NZ_BAAAKI010000001.1"/>
</dbReference>
<evidence type="ECO:0000256" key="3">
    <source>
        <dbReference type="ARBA" id="ARBA00022884"/>
    </source>
</evidence>
<keyword evidence="3 7" id="KW-0694">RNA-binding</keyword>
<dbReference type="InterPro" id="IPR009027">
    <property type="entry name" value="Ribosomal_bL9/RNase_H1_N"/>
</dbReference>
<evidence type="ECO:0000313" key="10">
    <source>
        <dbReference type="Proteomes" id="UP001596266"/>
    </source>
</evidence>
<comment type="similarity">
    <text evidence="1 7">Belongs to the bacterial ribosomal protein bL9 family.</text>
</comment>
<dbReference type="SUPFAM" id="SSF55658">
    <property type="entry name" value="L9 N-domain-like"/>
    <property type="match status" value="1"/>
</dbReference>
<evidence type="ECO:0000259" key="8">
    <source>
        <dbReference type="PROSITE" id="PS00651"/>
    </source>
</evidence>
<evidence type="ECO:0000256" key="6">
    <source>
        <dbReference type="ARBA" id="ARBA00035292"/>
    </source>
</evidence>
<name>A0ABW1X3D4_9ACTN</name>
<evidence type="ECO:0000256" key="5">
    <source>
        <dbReference type="ARBA" id="ARBA00023274"/>
    </source>
</evidence>
<dbReference type="InterPro" id="IPR000244">
    <property type="entry name" value="Ribosomal_bL9"/>
</dbReference>
<dbReference type="InterPro" id="IPR036791">
    <property type="entry name" value="Ribosomal_bL9_C_sf"/>
</dbReference>
<dbReference type="HAMAP" id="MF_00503">
    <property type="entry name" value="Ribosomal_bL9"/>
    <property type="match status" value="1"/>
</dbReference>
<dbReference type="PANTHER" id="PTHR21368">
    <property type="entry name" value="50S RIBOSOMAL PROTEIN L9"/>
    <property type="match status" value="1"/>
</dbReference>
<reference evidence="10" key="1">
    <citation type="journal article" date="2019" name="Int. J. Syst. Evol. Microbiol.">
        <title>The Global Catalogue of Microorganisms (GCM) 10K type strain sequencing project: providing services to taxonomists for standard genome sequencing and annotation.</title>
        <authorList>
            <consortium name="The Broad Institute Genomics Platform"/>
            <consortium name="The Broad Institute Genome Sequencing Center for Infectious Disease"/>
            <person name="Wu L."/>
            <person name="Ma J."/>
        </authorList>
    </citation>
    <scope>NUCLEOTIDE SEQUENCE [LARGE SCALE GENOMIC DNA]</scope>
    <source>
        <strain evidence="10">CGMCC 1.15277</strain>
    </source>
</reference>
<keyword evidence="2 7" id="KW-0699">rRNA-binding</keyword>
<dbReference type="Gene3D" id="3.40.5.10">
    <property type="entry name" value="Ribosomal protein L9, N-terminal domain"/>
    <property type="match status" value="1"/>
</dbReference>
<dbReference type="InterPro" id="IPR020594">
    <property type="entry name" value="Ribosomal_bL9_bac/chp"/>
</dbReference>
<evidence type="ECO:0000256" key="2">
    <source>
        <dbReference type="ARBA" id="ARBA00022730"/>
    </source>
</evidence>
<dbReference type="InterPro" id="IPR020070">
    <property type="entry name" value="Ribosomal_bL9_N"/>
</dbReference>
<keyword evidence="10" id="KW-1185">Reference proteome</keyword>
<dbReference type="Pfam" id="PF03948">
    <property type="entry name" value="Ribosomal_L9_C"/>
    <property type="match status" value="1"/>
</dbReference>
<proteinExistence type="inferred from homology"/>
<dbReference type="SUPFAM" id="SSF55653">
    <property type="entry name" value="Ribosomal protein L9 C-domain"/>
    <property type="match status" value="1"/>
</dbReference>
<organism evidence="9 10">
    <name type="scientific">Luteococcus sanguinis</name>
    <dbReference type="NCBI Taxonomy" id="174038"/>
    <lineage>
        <taxon>Bacteria</taxon>
        <taxon>Bacillati</taxon>
        <taxon>Actinomycetota</taxon>
        <taxon>Actinomycetes</taxon>
        <taxon>Propionibacteriales</taxon>
        <taxon>Propionibacteriaceae</taxon>
        <taxon>Luteococcus</taxon>
    </lineage>
</organism>
<evidence type="ECO:0000313" key="9">
    <source>
        <dbReference type="EMBL" id="MFC6396707.1"/>
    </source>
</evidence>
<dbReference type="Proteomes" id="UP001596266">
    <property type="component" value="Unassembled WGS sequence"/>
</dbReference>
<dbReference type="InterPro" id="IPR020069">
    <property type="entry name" value="Ribosomal_bL9_C"/>
</dbReference>
<evidence type="ECO:0000256" key="4">
    <source>
        <dbReference type="ARBA" id="ARBA00022980"/>
    </source>
</evidence>
<keyword evidence="4 7" id="KW-0689">Ribosomal protein</keyword>
<dbReference type="GO" id="GO:0005840">
    <property type="term" value="C:ribosome"/>
    <property type="evidence" value="ECO:0007669"/>
    <property type="project" value="UniProtKB-KW"/>
</dbReference>
<dbReference type="Pfam" id="PF01281">
    <property type="entry name" value="Ribosomal_L9_N"/>
    <property type="match status" value="1"/>
</dbReference>
<dbReference type="EMBL" id="JBHSUA010000015">
    <property type="protein sequence ID" value="MFC6396707.1"/>
    <property type="molecule type" value="Genomic_DNA"/>
</dbReference>